<dbReference type="PANTHER" id="PTHR21506">
    <property type="entry name" value="COMPONENT OF OLIGOMERIC GOLGI COMPLEX 6"/>
    <property type="match status" value="1"/>
</dbReference>
<organism evidence="12 13">
    <name type="scientific">Galdieria partita</name>
    <dbReference type="NCBI Taxonomy" id="83374"/>
    <lineage>
        <taxon>Eukaryota</taxon>
        <taxon>Rhodophyta</taxon>
        <taxon>Bangiophyceae</taxon>
        <taxon>Galdieriales</taxon>
        <taxon>Galdieriaceae</taxon>
        <taxon>Galdieria</taxon>
    </lineage>
</organism>
<dbReference type="GO" id="GO:0000139">
    <property type="term" value="C:Golgi membrane"/>
    <property type="evidence" value="ECO:0007669"/>
    <property type="project" value="UniProtKB-SubCell"/>
</dbReference>
<dbReference type="PANTHER" id="PTHR21506:SF0">
    <property type="entry name" value="CONSERVED OLIGOMERIC GOLGI COMPLEX SUBUNIT 6"/>
    <property type="match status" value="1"/>
</dbReference>
<comment type="caution">
    <text evidence="12">The sequence shown here is derived from an EMBL/GenBank/DDBJ whole genome shotgun (WGS) entry which is preliminary data.</text>
</comment>
<comment type="function">
    <text evidence="9">Required for normal Golgi function.</text>
</comment>
<dbReference type="EMBL" id="BQMJ01000003">
    <property type="protein sequence ID" value="GJQ08547.1"/>
    <property type="molecule type" value="Genomic_DNA"/>
</dbReference>
<evidence type="ECO:0000256" key="2">
    <source>
        <dbReference type="ARBA" id="ARBA00011023"/>
    </source>
</evidence>
<evidence type="ECO:0000256" key="8">
    <source>
        <dbReference type="ARBA" id="ARBA00031348"/>
    </source>
</evidence>
<comment type="subcellular location">
    <subcellularLocation>
        <location evidence="1 9">Golgi apparatus membrane</location>
        <topology evidence="1 9">Peripheral membrane protein</topology>
    </subcellularLocation>
</comment>
<feature type="domain" description="Conserved Oligomeric Golgi complex subunit 6 C-terminal" evidence="11">
    <location>
        <begin position="179"/>
        <end position="641"/>
    </location>
</feature>
<comment type="similarity">
    <text evidence="2 9">Belongs to the COG6 family.</text>
</comment>
<dbReference type="AlphaFoldDB" id="A0A9C7PRS4"/>
<evidence type="ECO:0000256" key="3">
    <source>
        <dbReference type="ARBA" id="ARBA00020973"/>
    </source>
</evidence>
<evidence type="ECO:0000256" key="4">
    <source>
        <dbReference type="ARBA" id="ARBA00022448"/>
    </source>
</evidence>
<evidence type="ECO:0000256" key="5">
    <source>
        <dbReference type="ARBA" id="ARBA00022927"/>
    </source>
</evidence>
<dbReference type="InterPro" id="IPR010490">
    <property type="entry name" value="COG6"/>
</dbReference>
<dbReference type="Pfam" id="PF20653">
    <property type="entry name" value="COG6_C"/>
    <property type="match status" value="1"/>
</dbReference>
<keyword evidence="6 9" id="KW-0333">Golgi apparatus</keyword>
<dbReference type="Pfam" id="PF06419">
    <property type="entry name" value="COG6_N"/>
    <property type="match status" value="1"/>
</dbReference>
<dbReference type="GO" id="GO:0006891">
    <property type="term" value="P:intra-Golgi vesicle-mediated transport"/>
    <property type="evidence" value="ECO:0007669"/>
    <property type="project" value="UniProtKB-UniRule"/>
</dbReference>
<evidence type="ECO:0000313" key="13">
    <source>
        <dbReference type="Proteomes" id="UP001061958"/>
    </source>
</evidence>
<keyword evidence="4 9" id="KW-0813">Transport</keyword>
<dbReference type="SMART" id="SM01087">
    <property type="entry name" value="COG6"/>
    <property type="match status" value="1"/>
</dbReference>
<feature type="domain" description="Conserved oligomeric complex COG6 N-terminal" evidence="10">
    <location>
        <begin position="56"/>
        <end position="147"/>
    </location>
</feature>
<comment type="subunit">
    <text evidence="9">Component of the conserved oligomeric Golgi complex.</text>
</comment>
<keyword evidence="5 9" id="KW-0653">Protein transport</keyword>
<dbReference type="GO" id="GO:0015031">
    <property type="term" value="P:protein transport"/>
    <property type="evidence" value="ECO:0007669"/>
    <property type="project" value="UniProtKB-KW"/>
</dbReference>
<evidence type="ECO:0000256" key="7">
    <source>
        <dbReference type="ARBA" id="ARBA00023136"/>
    </source>
</evidence>
<reference evidence="12" key="1">
    <citation type="journal article" date="2022" name="Proc. Natl. Acad. Sci. U.S.A.">
        <title>Life cycle and functional genomics of the unicellular red alga Galdieria for elucidating algal and plant evolution and industrial use.</title>
        <authorList>
            <person name="Hirooka S."/>
            <person name="Itabashi T."/>
            <person name="Ichinose T.M."/>
            <person name="Onuma R."/>
            <person name="Fujiwara T."/>
            <person name="Yamashita S."/>
            <person name="Jong L.W."/>
            <person name="Tomita R."/>
            <person name="Iwane A.H."/>
            <person name="Miyagishima S.Y."/>
        </authorList>
    </citation>
    <scope>NUCLEOTIDE SEQUENCE</scope>
    <source>
        <strain evidence="12">NBRC 102759</strain>
    </source>
</reference>
<gene>
    <name evidence="12" type="ORF">GpartN1_g338.t1</name>
</gene>
<dbReference type="InterPro" id="IPR048368">
    <property type="entry name" value="COG6_N"/>
</dbReference>
<evidence type="ECO:0000256" key="6">
    <source>
        <dbReference type="ARBA" id="ARBA00023034"/>
    </source>
</evidence>
<sequence length="661" mass="75278">MENSSILQQKAERILQKYSVLESNKLGKQLAKVEQQLDLESALQRRRDANMQVLSEASLLMNLQSYLDNLEPFIEDLSHLKQTVEYFSEHCASLESALVGKERHNREFIKSGAHVKTLISEKEHKKRILGRVNELFFLKEHEEEVLEGPVTCEFFSTVQKVYHAASRSAKLVRDSNSLLGLELLEYYSNRKGLILEKCYSFVRAQVESLQDFEISKEESALIQKAFTVLREQPTLFDSCLQEVANVLRGKTLENFVEALTKDGANSGSIQDVQRYTNDMLAFIHHVFASQHELLSAILWSAPSKLSTSCSIEHSRQESYEGNLVFDSPSLFSNTNDLEKKILSVVSEGLCLPFRRRFEKMLNLRMTVIVLFKLSSLLEFYSQLFENFVGKNDAFVRTLLECSAHSMSYFFQVWKEKFDLVFENLPTVDEELNPPSFVYQCTSRLSDIMETLDMSLLSDEKKEGHSESILSFVIEQLKNFCFRLSQQLDNLNSKVFIINCLESLRLPLSKYRFAALKVESVTKEIDHYLDLFVEDVTKASLEQSGLLEKILRLQSLSPEESKVHIASTPGMDAESIAIVLKNFYMSILSGLGIEKLLNPPSASKLSSTRMRSRVKIAISESLISAYDTLFSLLNDPSNGYEEGIAKKMGVVDTNYVRVALTI</sequence>
<dbReference type="GO" id="GO:0017119">
    <property type="term" value="C:Golgi transport complex"/>
    <property type="evidence" value="ECO:0007669"/>
    <property type="project" value="UniProtKB-UniRule"/>
</dbReference>
<evidence type="ECO:0000256" key="9">
    <source>
        <dbReference type="RuleBase" id="RU365075"/>
    </source>
</evidence>
<accession>A0A9C7PRS4</accession>
<evidence type="ECO:0000259" key="10">
    <source>
        <dbReference type="Pfam" id="PF06419"/>
    </source>
</evidence>
<evidence type="ECO:0000259" key="11">
    <source>
        <dbReference type="Pfam" id="PF20653"/>
    </source>
</evidence>
<reference evidence="12" key="2">
    <citation type="submission" date="2022-01" db="EMBL/GenBank/DDBJ databases">
        <authorList>
            <person name="Hirooka S."/>
            <person name="Miyagishima S.Y."/>
        </authorList>
    </citation>
    <scope>NUCLEOTIDE SEQUENCE</scope>
    <source>
        <strain evidence="12">NBRC 102759</strain>
    </source>
</reference>
<dbReference type="InterPro" id="IPR048369">
    <property type="entry name" value="COG6_C"/>
</dbReference>
<keyword evidence="13" id="KW-1185">Reference proteome</keyword>
<keyword evidence="7 9" id="KW-0472">Membrane</keyword>
<evidence type="ECO:0000313" key="12">
    <source>
        <dbReference type="EMBL" id="GJQ08547.1"/>
    </source>
</evidence>
<protein>
    <recommendedName>
        <fullName evidence="3 9">Conserved oligomeric Golgi complex subunit 6</fullName>
        <shortName evidence="9">COG complex subunit 6</shortName>
    </recommendedName>
    <alternativeName>
        <fullName evidence="8 9">Component of oligomeric Golgi complex 6</fullName>
    </alternativeName>
</protein>
<evidence type="ECO:0000256" key="1">
    <source>
        <dbReference type="ARBA" id="ARBA00004395"/>
    </source>
</evidence>
<dbReference type="Proteomes" id="UP001061958">
    <property type="component" value="Unassembled WGS sequence"/>
</dbReference>
<name>A0A9C7PRS4_9RHOD</name>
<proteinExistence type="inferred from homology"/>
<dbReference type="OrthoDB" id="272987at2759"/>